<reference evidence="4 5" key="1">
    <citation type="journal article" date="2013" name="Genome Announc.">
        <title>Draft Genome Sequence of an Alphaproteobacterium, Caenispirillum salinarum AK4(T), Isolated from a Solar Saltern.</title>
        <authorList>
            <person name="Khatri I."/>
            <person name="Singh A."/>
            <person name="Korpole S."/>
            <person name="Pinnaka A.K."/>
            <person name="Subramanian S."/>
        </authorList>
    </citation>
    <scope>NUCLEOTIDE SEQUENCE [LARGE SCALE GENOMIC DNA]</scope>
    <source>
        <strain evidence="4 5">AK4</strain>
    </source>
</reference>
<dbReference type="GO" id="GO:0052621">
    <property type="term" value="F:diguanylate cyclase activity"/>
    <property type="evidence" value="ECO:0007669"/>
    <property type="project" value="UniProtKB-EC"/>
</dbReference>
<feature type="transmembrane region" description="Helical" evidence="2">
    <location>
        <begin position="271"/>
        <end position="293"/>
    </location>
</feature>
<dbReference type="GO" id="GO:0005886">
    <property type="term" value="C:plasma membrane"/>
    <property type="evidence" value="ECO:0007669"/>
    <property type="project" value="TreeGrafter"/>
</dbReference>
<evidence type="ECO:0000313" key="4">
    <source>
        <dbReference type="EMBL" id="EKV32396.1"/>
    </source>
</evidence>
<keyword evidence="5" id="KW-1185">Reference proteome</keyword>
<dbReference type="FunFam" id="3.30.70.270:FF:000001">
    <property type="entry name" value="Diguanylate cyclase domain protein"/>
    <property type="match status" value="1"/>
</dbReference>
<dbReference type="GO" id="GO:1902201">
    <property type="term" value="P:negative regulation of bacterial-type flagellum-dependent cell motility"/>
    <property type="evidence" value="ECO:0007669"/>
    <property type="project" value="TreeGrafter"/>
</dbReference>
<evidence type="ECO:0000313" key="5">
    <source>
        <dbReference type="Proteomes" id="UP000009881"/>
    </source>
</evidence>
<proteinExistence type="predicted"/>
<evidence type="ECO:0000259" key="3">
    <source>
        <dbReference type="PROSITE" id="PS50887"/>
    </source>
</evidence>
<dbReference type="Proteomes" id="UP000009881">
    <property type="component" value="Unassembled WGS sequence"/>
</dbReference>
<dbReference type="EC" id="2.7.7.65" evidence="1"/>
<comment type="caution">
    <text evidence="4">The sequence shown here is derived from an EMBL/GenBank/DDBJ whole genome shotgun (WGS) entry which is preliminary data.</text>
</comment>
<dbReference type="PANTHER" id="PTHR45138:SF26">
    <property type="entry name" value="DIGUANYLATE CYCLASE"/>
    <property type="match status" value="1"/>
</dbReference>
<dbReference type="NCBIfam" id="TIGR00254">
    <property type="entry name" value="GGDEF"/>
    <property type="match status" value="1"/>
</dbReference>
<sequence>MVAGFLLTSLVSYWVARDSLSQQLAETTLPLTSDNIYSEIQQDLLRPILISAQMAHDTFVRDWAIEGEVESERMVRFLAEIKERNGTVSSFFVSDRTRHYYHADGLLRQVSPDEPADAWYFATRGTPPEFEVNVDWDTADRTRLTIFINHKVRDFSGRLLGITGVGLSMDKVKAMLETYRARYGRDVLFVNETGEVTLHADSFEGPTRLQDWPALRGVATKILTSPSTSFTLEAEDGEPVYVNTRLVPEFGWHLLVVQRGDPAQDRLDNTLLLTLLLCAVITAVVLALAHWTLRGYQRRLEEMASTDKLTGAINRQVFDHVYDDSARAVARRGTRMAVMLLDIDHFKAINDTHGHQVGDRVIAGVADIIRNALGPADRLCRWGGEEFLILAPDHDAESALHLAEDIRRRIAGASIPCGDRSVSTTASLGVALAGARDDQDAVVKQADDALYRAKGAGRDRVERAVAAEPEAETACA</sequence>
<dbReference type="CDD" id="cd01949">
    <property type="entry name" value="GGDEF"/>
    <property type="match status" value="1"/>
</dbReference>
<evidence type="ECO:0000256" key="1">
    <source>
        <dbReference type="ARBA" id="ARBA00012528"/>
    </source>
</evidence>
<gene>
    <name evidence="4" type="ORF">C882_2475</name>
</gene>
<keyword evidence="2" id="KW-0812">Transmembrane</keyword>
<keyword evidence="2" id="KW-1133">Transmembrane helix</keyword>
<keyword evidence="2" id="KW-0472">Membrane</keyword>
<dbReference type="InterPro" id="IPR000160">
    <property type="entry name" value="GGDEF_dom"/>
</dbReference>
<organism evidence="4 5">
    <name type="scientific">Caenispirillum salinarum AK4</name>
    <dbReference type="NCBI Taxonomy" id="1238182"/>
    <lineage>
        <taxon>Bacteria</taxon>
        <taxon>Pseudomonadati</taxon>
        <taxon>Pseudomonadota</taxon>
        <taxon>Alphaproteobacteria</taxon>
        <taxon>Rhodospirillales</taxon>
        <taxon>Novispirillaceae</taxon>
        <taxon>Caenispirillum</taxon>
    </lineage>
</organism>
<evidence type="ECO:0000256" key="2">
    <source>
        <dbReference type="SAM" id="Phobius"/>
    </source>
</evidence>
<dbReference type="InterPro" id="IPR029787">
    <property type="entry name" value="Nucleotide_cyclase"/>
</dbReference>
<feature type="domain" description="GGDEF" evidence="3">
    <location>
        <begin position="334"/>
        <end position="466"/>
    </location>
</feature>
<accession>K9HVY3</accession>
<dbReference type="STRING" id="1238182.C882_2475"/>
<dbReference type="SUPFAM" id="SSF55073">
    <property type="entry name" value="Nucleotide cyclase"/>
    <property type="match status" value="1"/>
</dbReference>
<dbReference type="Pfam" id="PF00990">
    <property type="entry name" value="GGDEF"/>
    <property type="match status" value="1"/>
</dbReference>
<dbReference type="SMART" id="SM00267">
    <property type="entry name" value="GGDEF"/>
    <property type="match status" value="1"/>
</dbReference>
<dbReference type="AlphaFoldDB" id="K9HVY3"/>
<dbReference type="InterPro" id="IPR050469">
    <property type="entry name" value="Diguanylate_Cyclase"/>
</dbReference>
<dbReference type="PROSITE" id="PS50887">
    <property type="entry name" value="GGDEF"/>
    <property type="match status" value="1"/>
</dbReference>
<dbReference type="eggNOG" id="COG3706">
    <property type="taxonomic scope" value="Bacteria"/>
</dbReference>
<dbReference type="GO" id="GO:0043709">
    <property type="term" value="P:cell adhesion involved in single-species biofilm formation"/>
    <property type="evidence" value="ECO:0007669"/>
    <property type="project" value="TreeGrafter"/>
</dbReference>
<dbReference type="Gene3D" id="3.30.70.270">
    <property type="match status" value="1"/>
</dbReference>
<dbReference type="EMBL" id="ANHY01000003">
    <property type="protein sequence ID" value="EKV32396.1"/>
    <property type="molecule type" value="Genomic_DNA"/>
</dbReference>
<name>K9HVY3_9PROT</name>
<dbReference type="CDD" id="cd18773">
    <property type="entry name" value="PDC1_HK_sensor"/>
    <property type="match status" value="1"/>
</dbReference>
<dbReference type="InterPro" id="IPR043128">
    <property type="entry name" value="Rev_trsase/Diguanyl_cyclase"/>
</dbReference>
<dbReference type="PANTHER" id="PTHR45138">
    <property type="entry name" value="REGULATORY COMPONENTS OF SENSORY TRANSDUCTION SYSTEM"/>
    <property type="match status" value="1"/>
</dbReference>
<protein>
    <recommendedName>
        <fullName evidence="1">diguanylate cyclase</fullName>
        <ecNumber evidence="1">2.7.7.65</ecNumber>
    </recommendedName>
</protein>